<dbReference type="PANTHER" id="PTHR23150:SF19">
    <property type="entry name" value="FORMYLGLYCINE-GENERATING ENZYME"/>
    <property type="match status" value="1"/>
</dbReference>
<evidence type="ECO:0000259" key="2">
    <source>
        <dbReference type="Pfam" id="PF03781"/>
    </source>
</evidence>
<organism evidence="3 4">
    <name type="scientific">Chryseolinea soli</name>
    <dbReference type="NCBI Taxonomy" id="2321403"/>
    <lineage>
        <taxon>Bacteria</taxon>
        <taxon>Pseudomonadati</taxon>
        <taxon>Bacteroidota</taxon>
        <taxon>Cytophagia</taxon>
        <taxon>Cytophagales</taxon>
        <taxon>Fulvivirgaceae</taxon>
        <taxon>Chryseolinea</taxon>
    </lineage>
</organism>
<keyword evidence="4" id="KW-1185">Reference proteome</keyword>
<dbReference type="EMBL" id="CP032382">
    <property type="protein sequence ID" value="AYB29678.1"/>
    <property type="molecule type" value="Genomic_DNA"/>
</dbReference>
<evidence type="ECO:0000313" key="3">
    <source>
        <dbReference type="EMBL" id="AYB29678.1"/>
    </source>
</evidence>
<sequence length="288" mass="31868">MNLSFKKHKQPNVALLSVAILAGSVLFFAFTRLETKDMALVKGGTLYTTDPVTKANKEVKIKSFLLDKNLVTVAQFDEFVKATHYVTEAQRFGNGGVFDAAAHGWTLIDGADYHYPFGRDKSKAQPNHPVTQVSWNDAVAYARWKGKRLPTQWEWEHAAKNGENSRQQYTWGQDLVVAGKYKANTWQGSFPAYNTVEDGYATTSPVGAFGANKIGLTDMGGNVWQWCSDDIQPQGRDAEMDPALRKVTRGGSFLCDPMVCHGFQVTGRSSSTPESSMVHIGFRCAKDI</sequence>
<dbReference type="InterPro" id="IPR005532">
    <property type="entry name" value="SUMF_dom"/>
</dbReference>
<feature type="transmembrane region" description="Helical" evidence="1">
    <location>
        <begin position="12"/>
        <end position="30"/>
    </location>
</feature>
<reference evidence="4" key="1">
    <citation type="submission" date="2018-09" db="EMBL/GenBank/DDBJ databases">
        <title>Chryseolinea sp. KIS68-18 isolated from soil.</title>
        <authorList>
            <person name="Weon H.-Y."/>
            <person name="Kwon S.-W."/>
            <person name="Lee S.A."/>
        </authorList>
    </citation>
    <scope>NUCLEOTIDE SEQUENCE [LARGE SCALE GENOMIC DNA]</scope>
    <source>
        <strain evidence="4">KIS68-18</strain>
    </source>
</reference>
<name>A0A385SKX7_9BACT</name>
<dbReference type="Pfam" id="PF03781">
    <property type="entry name" value="FGE-sulfatase"/>
    <property type="match status" value="1"/>
</dbReference>
<evidence type="ECO:0000313" key="4">
    <source>
        <dbReference type="Proteomes" id="UP000266183"/>
    </source>
</evidence>
<dbReference type="InterPro" id="IPR016187">
    <property type="entry name" value="CTDL_fold"/>
</dbReference>
<dbReference type="InterPro" id="IPR051043">
    <property type="entry name" value="Sulfatase_Mod_Factor_Kinase"/>
</dbReference>
<dbReference type="KEGG" id="chk:D4L85_03370"/>
<keyword evidence="1" id="KW-0472">Membrane</keyword>
<proteinExistence type="predicted"/>
<dbReference type="GO" id="GO:0120147">
    <property type="term" value="F:formylglycine-generating oxidase activity"/>
    <property type="evidence" value="ECO:0007669"/>
    <property type="project" value="TreeGrafter"/>
</dbReference>
<feature type="domain" description="Sulfatase-modifying factor enzyme-like" evidence="2">
    <location>
        <begin position="35"/>
        <end position="286"/>
    </location>
</feature>
<dbReference type="PANTHER" id="PTHR23150">
    <property type="entry name" value="SULFATASE MODIFYING FACTOR 1, 2"/>
    <property type="match status" value="1"/>
</dbReference>
<dbReference type="OrthoDB" id="1491336at2"/>
<gene>
    <name evidence="3" type="ORF">D4L85_03370</name>
</gene>
<dbReference type="Gene3D" id="3.90.1580.10">
    <property type="entry name" value="paralog of FGE (formylglycine-generating enzyme)"/>
    <property type="match status" value="1"/>
</dbReference>
<dbReference type="AlphaFoldDB" id="A0A385SKX7"/>
<dbReference type="SUPFAM" id="SSF56436">
    <property type="entry name" value="C-type lectin-like"/>
    <property type="match status" value="1"/>
</dbReference>
<dbReference type="Proteomes" id="UP000266183">
    <property type="component" value="Chromosome"/>
</dbReference>
<keyword evidence="1" id="KW-0812">Transmembrane</keyword>
<accession>A0A385SKX7</accession>
<evidence type="ECO:0000256" key="1">
    <source>
        <dbReference type="SAM" id="Phobius"/>
    </source>
</evidence>
<dbReference type="RefSeq" id="WP_119752992.1">
    <property type="nucleotide sequence ID" value="NZ_CP032382.1"/>
</dbReference>
<keyword evidence="1" id="KW-1133">Transmembrane helix</keyword>
<protein>
    <submittedName>
        <fullName evidence="3">Formylglycine-generating enzyme family protein</fullName>
    </submittedName>
</protein>
<dbReference type="InterPro" id="IPR042095">
    <property type="entry name" value="SUMF_sf"/>
</dbReference>